<evidence type="ECO:0000256" key="5">
    <source>
        <dbReference type="ARBA" id="ARBA00022989"/>
    </source>
</evidence>
<evidence type="ECO:0000256" key="1">
    <source>
        <dbReference type="ARBA" id="ARBA00004141"/>
    </source>
</evidence>
<feature type="transmembrane region" description="Helical" evidence="7">
    <location>
        <begin position="312"/>
        <end position="332"/>
    </location>
</feature>
<comment type="subcellular location">
    <subcellularLocation>
        <location evidence="1">Membrane</location>
        <topology evidence="1">Multi-pass membrane protein</topology>
    </subcellularLocation>
</comment>
<evidence type="ECO:0000313" key="9">
    <source>
        <dbReference type="Proteomes" id="UP000661607"/>
    </source>
</evidence>
<dbReference type="InterPro" id="IPR000537">
    <property type="entry name" value="UbiA_prenyltransferase"/>
</dbReference>
<proteinExistence type="inferred from homology"/>
<dbReference type="Proteomes" id="UP000661607">
    <property type="component" value="Unassembled WGS sequence"/>
</dbReference>
<evidence type="ECO:0000256" key="4">
    <source>
        <dbReference type="ARBA" id="ARBA00022692"/>
    </source>
</evidence>
<dbReference type="PANTHER" id="PTHR43009:SF7">
    <property type="entry name" value="HOMOGENTISATE GERANYLGERANYLTRANSFERASE, CHLOROPLASTIC"/>
    <property type="match status" value="1"/>
</dbReference>
<keyword evidence="4 7" id="KW-0812">Transmembrane</keyword>
<keyword evidence="6 7" id="KW-0472">Membrane</keyword>
<keyword evidence="3" id="KW-0808">Transferase</keyword>
<feature type="transmembrane region" description="Helical" evidence="7">
    <location>
        <begin position="135"/>
        <end position="164"/>
    </location>
</feature>
<dbReference type="RefSeq" id="WP_192775571.1">
    <property type="nucleotide sequence ID" value="NZ_BAAASY010000007.1"/>
</dbReference>
<gene>
    <name evidence="8" type="ORF">H4W81_003281</name>
</gene>
<evidence type="ECO:0000256" key="3">
    <source>
        <dbReference type="ARBA" id="ARBA00022679"/>
    </source>
</evidence>
<organism evidence="8 9">
    <name type="scientific">Nonomuraea africana</name>
    <dbReference type="NCBI Taxonomy" id="46171"/>
    <lineage>
        <taxon>Bacteria</taxon>
        <taxon>Bacillati</taxon>
        <taxon>Actinomycetota</taxon>
        <taxon>Actinomycetes</taxon>
        <taxon>Streptosporangiales</taxon>
        <taxon>Streptosporangiaceae</taxon>
        <taxon>Nonomuraea</taxon>
    </lineage>
</organism>
<feature type="transmembrane region" description="Helical" evidence="7">
    <location>
        <begin position="84"/>
        <end position="101"/>
    </location>
</feature>
<reference evidence="8 9" key="1">
    <citation type="submission" date="2020-10" db="EMBL/GenBank/DDBJ databases">
        <title>Sequencing the genomes of 1000 actinobacteria strains.</title>
        <authorList>
            <person name="Klenk H.-P."/>
        </authorList>
    </citation>
    <scope>NUCLEOTIDE SEQUENCE [LARGE SCALE GENOMIC DNA]</scope>
    <source>
        <strain evidence="8 9">DSM 43748</strain>
    </source>
</reference>
<accession>A0ABR9KG38</accession>
<dbReference type="Gene3D" id="1.10.357.140">
    <property type="entry name" value="UbiA prenyltransferase"/>
    <property type="match status" value="1"/>
</dbReference>
<dbReference type="Pfam" id="PF01040">
    <property type="entry name" value="UbiA"/>
    <property type="match status" value="1"/>
</dbReference>
<dbReference type="PANTHER" id="PTHR43009">
    <property type="entry name" value="HOMOGENTISATE SOLANESYLTRANSFERASE, CHLOROPLASTIC"/>
    <property type="match status" value="1"/>
</dbReference>
<dbReference type="Gene3D" id="1.20.120.1780">
    <property type="entry name" value="UbiA prenyltransferase"/>
    <property type="match status" value="1"/>
</dbReference>
<dbReference type="EMBL" id="JADBEF010000001">
    <property type="protein sequence ID" value="MBE1560502.1"/>
    <property type="molecule type" value="Genomic_DNA"/>
</dbReference>
<evidence type="ECO:0000256" key="2">
    <source>
        <dbReference type="ARBA" id="ARBA00005985"/>
    </source>
</evidence>
<evidence type="ECO:0000256" key="7">
    <source>
        <dbReference type="SAM" id="Phobius"/>
    </source>
</evidence>
<keyword evidence="5 7" id="KW-1133">Transmembrane helix</keyword>
<feature type="transmembrane region" description="Helical" evidence="7">
    <location>
        <begin position="280"/>
        <end position="300"/>
    </location>
</feature>
<evidence type="ECO:0000256" key="6">
    <source>
        <dbReference type="ARBA" id="ARBA00023136"/>
    </source>
</evidence>
<keyword evidence="9" id="KW-1185">Reference proteome</keyword>
<protein>
    <submittedName>
        <fullName evidence="8">4-hydroxybenzoate polyprenyltransferase</fullName>
    </submittedName>
</protein>
<comment type="similarity">
    <text evidence="2">Belongs to the UbiA prenyltransferase family.</text>
</comment>
<feature type="transmembrane region" description="Helical" evidence="7">
    <location>
        <begin position="176"/>
        <end position="194"/>
    </location>
</feature>
<comment type="caution">
    <text evidence="8">The sequence shown here is derived from an EMBL/GenBank/DDBJ whole genome shotgun (WGS) entry which is preliminary data.</text>
</comment>
<evidence type="ECO:0000313" key="8">
    <source>
        <dbReference type="EMBL" id="MBE1560502.1"/>
    </source>
</evidence>
<name>A0ABR9KG38_9ACTN</name>
<dbReference type="CDD" id="cd13956">
    <property type="entry name" value="PT_UbiA"/>
    <property type="match status" value="1"/>
</dbReference>
<sequence length="338" mass="34296">MVTQAAVPHRVPTRTLLKCLVEARPSVLAMYLLRFATGAALGVSAMIGGSAPRVAGATPERIGSPAMQGLGGAAEWLGWSAPRVLGGAAVWVLAILSAYLLNGVSDVQEDRANDSRRPIAAGELRPESAAAVAKAAAVLSLVGAVFLGPTPTLAVTAVLVLGYAYSMPPLSLKRHAPGAAGTGVAAALLSYLAGYASVAQATAPGAGTLVFSVVMSLWVGLVGTLAKDLPDAPGDAAAGRRTVAVLYGEPLLRRIMALAAGALGGGLWLAVAAVAPELSLPAWALTLGAGVVAVLALTHVTRGDRSRKRRLYRAFMATQYVTHLCLLVSVGVPSMVSS</sequence>
<dbReference type="InterPro" id="IPR044878">
    <property type="entry name" value="UbiA_sf"/>
</dbReference>
<feature type="transmembrane region" description="Helical" evidence="7">
    <location>
        <begin position="255"/>
        <end position="274"/>
    </location>
</feature>